<protein>
    <submittedName>
        <fullName evidence="2">RNA-directed DNA polymerase from mobile element jockey</fullName>
    </submittedName>
</protein>
<keyword evidence="2" id="KW-0695">RNA-directed DNA polymerase</keyword>
<dbReference type="SUPFAM" id="SSF56672">
    <property type="entry name" value="DNA/RNA polymerases"/>
    <property type="match status" value="1"/>
</dbReference>
<dbReference type="InterPro" id="IPR000477">
    <property type="entry name" value="RT_dom"/>
</dbReference>
<evidence type="ECO:0000259" key="1">
    <source>
        <dbReference type="PROSITE" id="PS50878"/>
    </source>
</evidence>
<evidence type="ECO:0000313" key="2">
    <source>
        <dbReference type="EMBL" id="GBM15699.1"/>
    </source>
</evidence>
<dbReference type="OrthoDB" id="6437545at2759"/>
<dbReference type="Pfam" id="PF00078">
    <property type="entry name" value="RVT_1"/>
    <property type="match status" value="1"/>
</dbReference>
<reference evidence="2 3" key="1">
    <citation type="journal article" date="2019" name="Sci. Rep.">
        <title>Orb-weaving spider Araneus ventricosus genome elucidates the spidroin gene catalogue.</title>
        <authorList>
            <person name="Kono N."/>
            <person name="Nakamura H."/>
            <person name="Ohtoshi R."/>
            <person name="Moran D.A.P."/>
            <person name="Shinohara A."/>
            <person name="Yoshida Y."/>
            <person name="Fujiwara M."/>
            <person name="Mori M."/>
            <person name="Tomita M."/>
            <person name="Arakawa K."/>
        </authorList>
    </citation>
    <scope>NUCLEOTIDE SEQUENCE [LARGE SCALE GENOMIC DNA]</scope>
</reference>
<dbReference type="AlphaFoldDB" id="A0A4Y2DHK6"/>
<dbReference type="Proteomes" id="UP000499080">
    <property type="component" value="Unassembled WGS sequence"/>
</dbReference>
<dbReference type="EMBL" id="BGPR01000363">
    <property type="protein sequence ID" value="GBM15699.1"/>
    <property type="molecule type" value="Genomic_DNA"/>
</dbReference>
<keyword evidence="3" id="KW-1185">Reference proteome</keyword>
<keyword evidence="2" id="KW-0548">Nucleotidyltransferase</keyword>
<gene>
    <name evidence="2" type="primary">pol_4213</name>
    <name evidence="2" type="ORF">AVEN_262873_1</name>
</gene>
<name>A0A4Y2DHK6_ARAVE</name>
<feature type="domain" description="Reverse transcriptase" evidence="1">
    <location>
        <begin position="50"/>
        <end position="301"/>
    </location>
</feature>
<comment type="caution">
    <text evidence="2">The sequence shown here is derived from an EMBL/GenBank/DDBJ whole genome shotgun (WGS) entry which is preliminary data.</text>
</comment>
<keyword evidence="2" id="KW-0808">Transferase</keyword>
<accession>A0A4Y2DHK6</accession>
<organism evidence="2 3">
    <name type="scientific">Araneus ventricosus</name>
    <name type="common">Orbweaver spider</name>
    <name type="synonym">Epeira ventricosa</name>
    <dbReference type="NCBI Taxonomy" id="182803"/>
    <lineage>
        <taxon>Eukaryota</taxon>
        <taxon>Metazoa</taxon>
        <taxon>Ecdysozoa</taxon>
        <taxon>Arthropoda</taxon>
        <taxon>Chelicerata</taxon>
        <taxon>Arachnida</taxon>
        <taxon>Araneae</taxon>
        <taxon>Araneomorphae</taxon>
        <taxon>Entelegynae</taxon>
        <taxon>Araneoidea</taxon>
        <taxon>Araneidae</taxon>
        <taxon>Araneus</taxon>
    </lineage>
</organism>
<sequence>MYPEFTVNEVKRCIGKMKRGKAPGEDGFSLEIIEEIFYADRLWFVEILNYCLRFGYFPRIWKESRIVLIPKAHKDLSSFESYMPICLLAIWGKLLDKLITHRLVNHLETNNLLNERQYGFRENLGTITALKAVNNFILIAKNEKQVTCKISLDIKNAFNSIKWADLINLLKKYRTPSKLLKVFNSFLKDRTVILNNGDRWNYNIGVPQGSSSGPILWLLVANEVLELFSEQENLLVHAFADDFIILLKASTSYRFTELSKEIMLKFEAWATKFNLVFSENKSRYIMFKVKKTVTHFPGIHLYGKRISYANELKYLGIVFDPNNSFMIHLDRIQEKNCAA</sequence>
<dbReference type="CDD" id="cd01650">
    <property type="entry name" value="RT_nLTR_like"/>
    <property type="match status" value="1"/>
</dbReference>
<evidence type="ECO:0000313" key="3">
    <source>
        <dbReference type="Proteomes" id="UP000499080"/>
    </source>
</evidence>
<dbReference type="PANTHER" id="PTHR19446">
    <property type="entry name" value="REVERSE TRANSCRIPTASES"/>
    <property type="match status" value="1"/>
</dbReference>
<dbReference type="InterPro" id="IPR043502">
    <property type="entry name" value="DNA/RNA_pol_sf"/>
</dbReference>
<dbReference type="GO" id="GO:0003964">
    <property type="term" value="F:RNA-directed DNA polymerase activity"/>
    <property type="evidence" value="ECO:0007669"/>
    <property type="project" value="UniProtKB-KW"/>
</dbReference>
<proteinExistence type="predicted"/>
<dbReference type="PROSITE" id="PS50878">
    <property type="entry name" value="RT_POL"/>
    <property type="match status" value="1"/>
</dbReference>